<evidence type="ECO:0000313" key="1">
    <source>
        <dbReference type="EnsemblPlants" id="AVESA.00010b.r2.4AG0586130.1.CDS.1"/>
    </source>
</evidence>
<dbReference type="EnsemblPlants" id="AVESA.00010b.r2.4AG0586130.1">
    <property type="protein sequence ID" value="AVESA.00010b.r2.4AG0586130.1.CDS.1"/>
    <property type="gene ID" value="AVESA.00010b.r2.4AG0586130"/>
</dbReference>
<reference evidence="1" key="1">
    <citation type="submission" date="2021-05" db="EMBL/GenBank/DDBJ databases">
        <authorList>
            <person name="Scholz U."/>
            <person name="Mascher M."/>
            <person name="Fiebig A."/>
        </authorList>
    </citation>
    <scope>NUCLEOTIDE SEQUENCE [LARGE SCALE GENOMIC DNA]</scope>
</reference>
<evidence type="ECO:0000313" key="2">
    <source>
        <dbReference type="Proteomes" id="UP001732700"/>
    </source>
</evidence>
<organism evidence="1 2">
    <name type="scientific">Avena sativa</name>
    <name type="common">Oat</name>
    <dbReference type="NCBI Taxonomy" id="4498"/>
    <lineage>
        <taxon>Eukaryota</taxon>
        <taxon>Viridiplantae</taxon>
        <taxon>Streptophyta</taxon>
        <taxon>Embryophyta</taxon>
        <taxon>Tracheophyta</taxon>
        <taxon>Spermatophyta</taxon>
        <taxon>Magnoliopsida</taxon>
        <taxon>Liliopsida</taxon>
        <taxon>Poales</taxon>
        <taxon>Poaceae</taxon>
        <taxon>BOP clade</taxon>
        <taxon>Pooideae</taxon>
        <taxon>Poodae</taxon>
        <taxon>Poeae</taxon>
        <taxon>Poeae Chloroplast Group 1 (Aveneae type)</taxon>
        <taxon>Aveninae</taxon>
        <taxon>Avena</taxon>
    </lineage>
</organism>
<proteinExistence type="predicted"/>
<protein>
    <submittedName>
        <fullName evidence="1">Uncharacterized protein</fullName>
    </submittedName>
</protein>
<name>A0ACD5W7M9_AVESA</name>
<keyword evidence="2" id="KW-1185">Reference proteome</keyword>
<dbReference type="Proteomes" id="UP001732700">
    <property type="component" value="Chromosome 4A"/>
</dbReference>
<reference evidence="1" key="2">
    <citation type="submission" date="2025-09" db="UniProtKB">
        <authorList>
            <consortium name="EnsemblPlants"/>
        </authorList>
    </citation>
    <scope>IDENTIFICATION</scope>
</reference>
<accession>A0ACD5W7M9</accession>
<sequence>MPGTTSYQGLRTLHTPLEGDYCTMVLSAEPLGASVQATIVGILVRVPEGRPSPFEYGGRVVCFSLPRRKGTLPDYEHIAADPLFRQVVLQDGAKTICSKGYLNLSRHVVSVELRGKLEVVIEARSRSGAMAGQVVASIEAQECNISEDVCHLGDSELKLTVAWSGLDRSKSKVSTL</sequence>